<dbReference type="EMBL" id="FQXP01000004">
    <property type="protein sequence ID" value="SHH74102.1"/>
    <property type="molecule type" value="Genomic_DNA"/>
</dbReference>
<accession>A0A1M5VFM9</accession>
<keyword evidence="2" id="KW-0964">Secreted</keyword>
<dbReference type="InterPro" id="IPR004843">
    <property type="entry name" value="Calcineurin-like_PHP"/>
</dbReference>
<dbReference type="PROSITE" id="PS50847">
    <property type="entry name" value="GRAM_POS_ANCHORING"/>
    <property type="match status" value="1"/>
</dbReference>
<dbReference type="RefSeq" id="WP_072831178.1">
    <property type="nucleotide sequence ID" value="NZ_FQXP01000004.1"/>
</dbReference>
<dbReference type="Gene3D" id="3.60.21.10">
    <property type="match status" value="1"/>
</dbReference>
<dbReference type="Pfam" id="PF00149">
    <property type="entry name" value="Metallophos"/>
    <property type="match status" value="1"/>
</dbReference>
<evidence type="ECO:0000256" key="2">
    <source>
        <dbReference type="ARBA" id="ARBA00022525"/>
    </source>
</evidence>
<keyword evidence="4" id="KW-0572">Peptidoglycan-anchor</keyword>
<dbReference type="GO" id="GO:0003993">
    <property type="term" value="F:acid phosphatase activity"/>
    <property type="evidence" value="ECO:0007669"/>
    <property type="project" value="InterPro"/>
</dbReference>
<protein>
    <submittedName>
        <fullName evidence="8">LPXTG-motif cell wall anchor domain-containing protein</fullName>
    </submittedName>
</protein>
<keyword evidence="3 6" id="KW-0732">Signal</keyword>
<dbReference type="SUPFAM" id="SSF49363">
    <property type="entry name" value="Purple acid phosphatase, N-terminal domain"/>
    <property type="match status" value="1"/>
</dbReference>
<organism evidence="8 9">
    <name type="scientific">Clostridium collagenovorans DSM 3089</name>
    <dbReference type="NCBI Taxonomy" id="1121306"/>
    <lineage>
        <taxon>Bacteria</taxon>
        <taxon>Bacillati</taxon>
        <taxon>Bacillota</taxon>
        <taxon>Clostridia</taxon>
        <taxon>Eubacteriales</taxon>
        <taxon>Clostridiaceae</taxon>
        <taxon>Clostridium</taxon>
    </lineage>
</organism>
<dbReference type="InterPro" id="IPR039331">
    <property type="entry name" value="PAPs-like"/>
</dbReference>
<proteinExistence type="predicted"/>
<sequence>MIRFKKSITSLVACAMTIAAFSSVVTPRVNATTLNDVQRQSTQVTLIGGNTEWKYEDTNKDMYTSKFYEKSFDDAEWKTGKGPFGYPAKDYSDIFGPVSGGTLVNSQAKPNAIITYYFSKDFNVKNPLEISKLEATVGVDDGFVMYINGVEVNRSYMDAGEITHSSEANHVNEPSSPDGLKKLDLTSFKNLLVEGKNKISVSVHNRDRNSSDIYFDMNLQAQYGEITSPEPPVEEIKDVSPKQVNAHMGEDPSTEVNLTYTTLAQGLETKAVLNKVGDNKKFTVVGENSIGNADKYFHKISVKNLEPNTTYEYEVGSGDKTFKGKFKTALPKGSKDSFKFAYIADPQVSNGTNAEAAGAVFAELNKNKDLSFVYLAGDITDKSTNEQQWELLFENGGAFPTGGQDMFGNILISAVQGNHDNNTLTRHINAPAEAGNIVYSYDYGPATFIMLNLEAARSDADARAKQAEYLSKVVKEAKDRNQWTLVGFHKSMYTGASHITDSDAIAARQFWTPIFSELDVDVVMQGHDHVYSRGYVDAKGYNANPSKDAQGRIEDPKNAPLYMVGGHAGGLKWYSKKNYTVGEGDLLAPGYSFLDVNSTDTGSDVKREQVIVEMEISNKELKLNTHMFKYDPETDKITTDKYLYDSMVAVREVKEEGPAEEDKKASEKVINKINALPEKITLEDKKAVEEARKAYNELTEAQKVLITKEVEEKLKSAEAKIIELEKAAQQEEDKKKPTTPEQGKEEGNVLPSTGQEKSTATILTGAVLVLLGALKLRKKDKTV</sequence>
<evidence type="ECO:0000259" key="7">
    <source>
        <dbReference type="PROSITE" id="PS50847"/>
    </source>
</evidence>
<evidence type="ECO:0000256" key="4">
    <source>
        <dbReference type="ARBA" id="ARBA00023088"/>
    </source>
</evidence>
<dbReference type="GO" id="GO:0046872">
    <property type="term" value="F:metal ion binding"/>
    <property type="evidence" value="ECO:0007669"/>
    <property type="project" value="InterPro"/>
</dbReference>
<dbReference type="AlphaFoldDB" id="A0A1M5VFM9"/>
<keyword evidence="1" id="KW-0134">Cell wall</keyword>
<dbReference type="Pfam" id="PF16656">
    <property type="entry name" value="Pur_ac_phosph_N"/>
    <property type="match status" value="1"/>
</dbReference>
<dbReference type="InterPro" id="IPR019931">
    <property type="entry name" value="LPXTG_anchor"/>
</dbReference>
<dbReference type="Gene3D" id="2.60.120.260">
    <property type="entry name" value="Galactose-binding domain-like"/>
    <property type="match status" value="1"/>
</dbReference>
<dbReference type="Proteomes" id="UP000184526">
    <property type="component" value="Unassembled WGS sequence"/>
</dbReference>
<dbReference type="SUPFAM" id="SSF56300">
    <property type="entry name" value="Metallo-dependent phosphatases"/>
    <property type="match status" value="1"/>
</dbReference>
<evidence type="ECO:0000256" key="6">
    <source>
        <dbReference type="SAM" id="SignalP"/>
    </source>
</evidence>
<dbReference type="NCBIfam" id="TIGR01167">
    <property type="entry name" value="LPXTG_anchor"/>
    <property type="match status" value="1"/>
</dbReference>
<reference evidence="8" key="1">
    <citation type="submission" date="2016-11" db="EMBL/GenBank/DDBJ databases">
        <authorList>
            <person name="Jaros S."/>
            <person name="Januszkiewicz K."/>
            <person name="Wedrychowicz H."/>
        </authorList>
    </citation>
    <scope>NUCLEOTIDE SEQUENCE [LARGE SCALE GENOMIC DNA]</scope>
    <source>
        <strain evidence="8">DSM 3089</strain>
    </source>
</reference>
<keyword evidence="9" id="KW-1185">Reference proteome</keyword>
<evidence type="ECO:0000313" key="8">
    <source>
        <dbReference type="EMBL" id="SHH74102.1"/>
    </source>
</evidence>
<dbReference type="Gene3D" id="2.60.40.380">
    <property type="entry name" value="Purple acid phosphatase-like, N-terminal"/>
    <property type="match status" value="1"/>
</dbReference>
<feature type="chain" id="PRO_5011979761" evidence="6">
    <location>
        <begin position="32"/>
        <end position="783"/>
    </location>
</feature>
<feature type="domain" description="Gram-positive cocci surface proteins LPxTG" evidence="7">
    <location>
        <begin position="750"/>
        <end position="783"/>
    </location>
</feature>
<feature type="signal peptide" evidence="6">
    <location>
        <begin position="1"/>
        <end position="31"/>
    </location>
</feature>
<name>A0A1M5VFM9_9CLOT</name>
<feature type="compositionally biased region" description="Basic and acidic residues" evidence="5">
    <location>
        <begin position="725"/>
        <end position="747"/>
    </location>
</feature>
<gene>
    <name evidence="8" type="ORF">SAMN02745196_01277</name>
</gene>
<dbReference type="PANTHER" id="PTHR22953:SF153">
    <property type="entry name" value="PURPLE ACID PHOSPHATASE"/>
    <property type="match status" value="1"/>
</dbReference>
<dbReference type="InterPro" id="IPR029052">
    <property type="entry name" value="Metallo-depent_PP-like"/>
</dbReference>
<evidence type="ECO:0000313" key="9">
    <source>
        <dbReference type="Proteomes" id="UP000184526"/>
    </source>
</evidence>
<evidence type="ECO:0000256" key="3">
    <source>
        <dbReference type="ARBA" id="ARBA00022729"/>
    </source>
</evidence>
<dbReference type="InterPro" id="IPR008963">
    <property type="entry name" value="Purple_acid_Pase-like_N"/>
</dbReference>
<dbReference type="STRING" id="1121306.SAMN02745196_01277"/>
<feature type="region of interest" description="Disordered" evidence="5">
    <location>
        <begin position="725"/>
        <end position="756"/>
    </location>
</feature>
<dbReference type="InterPro" id="IPR015914">
    <property type="entry name" value="PAPs_N"/>
</dbReference>
<evidence type="ECO:0000256" key="5">
    <source>
        <dbReference type="SAM" id="MobiDB-lite"/>
    </source>
</evidence>
<dbReference type="PANTHER" id="PTHR22953">
    <property type="entry name" value="ACID PHOSPHATASE RELATED"/>
    <property type="match status" value="1"/>
</dbReference>
<evidence type="ECO:0000256" key="1">
    <source>
        <dbReference type="ARBA" id="ARBA00022512"/>
    </source>
</evidence>